<evidence type="ECO:0000313" key="2">
    <source>
        <dbReference type="Proteomes" id="UP000637061"/>
    </source>
</evidence>
<dbReference type="Proteomes" id="UP000637061">
    <property type="component" value="Unassembled WGS sequence"/>
</dbReference>
<comment type="caution">
    <text evidence="1">The sequence shown here is derived from an EMBL/GenBank/DDBJ whole genome shotgun (WGS) entry which is preliminary data.</text>
</comment>
<reference evidence="1" key="1">
    <citation type="submission" date="2020-12" db="EMBL/GenBank/DDBJ databases">
        <title>Enhanced detection system for hospital associated transmission using whole genome sequencing surveillance.</title>
        <authorList>
            <person name="Harrison L.H."/>
            <person name="Van Tyne D."/>
            <person name="Marsh J.W."/>
            <person name="Griffith M.P."/>
            <person name="Snyder D.J."/>
            <person name="Cooper V.S."/>
            <person name="Mustapha M."/>
        </authorList>
    </citation>
    <scope>NUCLEOTIDE SEQUENCE</scope>
    <source>
        <strain evidence="1">PSB00042</strain>
    </source>
</reference>
<dbReference type="AlphaFoldDB" id="A0A8I1EDE1"/>
<name>A0A8I1EDE1_PSEPU</name>
<evidence type="ECO:0000313" key="1">
    <source>
        <dbReference type="EMBL" id="MBI6883203.1"/>
    </source>
</evidence>
<sequence length="241" mass="26774">MRAAIKWPSFPTTIKDMRKPAILSAIITGCLAYHGDALAAAQVCGTIAGHDVVVPAEYAYSNPKYAEGTGYVTCESEIAVLEIRARLENVDQVSLKYGHADKDEDYLITIQKQSDEPKISVKDTLAAIYDPEKYTYAAPPYPKVLTSNGLIYIRGGQKQQRSHRSDVYIKPDKSGYTEMMVYCEVAPNLKDTRNCLMGYTDNEFGVNVVVRVSQPEVGNYRAIMRTAKNTIEPIFTKTEGN</sequence>
<organism evidence="1 2">
    <name type="scientific">Pseudomonas putida</name>
    <name type="common">Arthrobacter siderocapsulatus</name>
    <dbReference type="NCBI Taxonomy" id="303"/>
    <lineage>
        <taxon>Bacteria</taxon>
        <taxon>Pseudomonadati</taxon>
        <taxon>Pseudomonadota</taxon>
        <taxon>Gammaproteobacteria</taxon>
        <taxon>Pseudomonadales</taxon>
        <taxon>Pseudomonadaceae</taxon>
        <taxon>Pseudomonas</taxon>
    </lineage>
</organism>
<protein>
    <submittedName>
        <fullName evidence="1">Uncharacterized protein</fullName>
    </submittedName>
</protein>
<accession>A0A8I1EDE1</accession>
<gene>
    <name evidence="1" type="ORF">JEU22_04695</name>
</gene>
<dbReference type="RefSeq" id="WP_198746817.1">
    <property type="nucleotide sequence ID" value="NZ_JAEHTE010000002.1"/>
</dbReference>
<dbReference type="PROSITE" id="PS51257">
    <property type="entry name" value="PROKAR_LIPOPROTEIN"/>
    <property type="match status" value="1"/>
</dbReference>
<proteinExistence type="predicted"/>
<dbReference type="EMBL" id="JAEHTE010000002">
    <property type="protein sequence ID" value="MBI6883203.1"/>
    <property type="molecule type" value="Genomic_DNA"/>
</dbReference>